<dbReference type="Gene3D" id="1.10.3210.10">
    <property type="entry name" value="Hypothetical protein af1432"/>
    <property type="match status" value="1"/>
</dbReference>
<dbReference type="STRING" id="104663.SAMN04488121_102661"/>
<organism evidence="2 3">
    <name type="scientific">Chitinophaga filiformis</name>
    <name type="common">Myxococcus filiformis</name>
    <name type="synonym">Flexibacter filiformis</name>
    <dbReference type="NCBI Taxonomy" id="104663"/>
    <lineage>
        <taxon>Bacteria</taxon>
        <taxon>Pseudomonadati</taxon>
        <taxon>Bacteroidota</taxon>
        <taxon>Chitinophagia</taxon>
        <taxon>Chitinophagales</taxon>
        <taxon>Chitinophagaceae</taxon>
        <taxon>Chitinophaga</taxon>
    </lineage>
</organism>
<dbReference type="InterPro" id="IPR052194">
    <property type="entry name" value="MESH1"/>
</dbReference>
<dbReference type="PANTHER" id="PTHR46246">
    <property type="entry name" value="GUANOSINE-3',5'-BIS(DIPHOSPHATE) 3'-PYROPHOSPHOHYDROLASE MESH1"/>
    <property type="match status" value="1"/>
</dbReference>
<accession>A0A1G7N6A6</accession>
<dbReference type="AlphaFoldDB" id="A0A1G7N6A6"/>
<dbReference type="SMART" id="SM00471">
    <property type="entry name" value="HDc"/>
    <property type="match status" value="1"/>
</dbReference>
<dbReference type="SUPFAM" id="SSF109604">
    <property type="entry name" value="HD-domain/PDEase-like"/>
    <property type="match status" value="1"/>
</dbReference>
<evidence type="ECO:0000259" key="1">
    <source>
        <dbReference type="SMART" id="SM00471"/>
    </source>
</evidence>
<dbReference type="OrthoDB" id="9802385at2"/>
<sequence length="180" mass="20551">MNILTDIEEFARQSHGDQQRKFADEPYIEHPIRVMQLCREYTSDLPVLSAALLHDVLEDTAVTKDVLSNYLRDVMKPEDAQRTLALTIELTDVYVKENYPKWNRRKRKDAEAARLGNASAAAQTIKYADIIDNSLDISNSSSDFKPRFLHECRALLKAMDKGNPALRQRAIATVNSFLQK</sequence>
<dbReference type="InterPro" id="IPR003607">
    <property type="entry name" value="HD/PDEase_dom"/>
</dbReference>
<dbReference type="PANTHER" id="PTHR46246:SF1">
    <property type="entry name" value="GUANOSINE-3',5'-BIS(DIPHOSPHATE) 3'-PYROPHOSPHOHYDROLASE MESH1"/>
    <property type="match status" value="1"/>
</dbReference>
<dbReference type="EMBL" id="FNBN01000002">
    <property type="protein sequence ID" value="SDF68869.1"/>
    <property type="molecule type" value="Genomic_DNA"/>
</dbReference>
<dbReference type="CDD" id="cd00077">
    <property type="entry name" value="HDc"/>
    <property type="match status" value="1"/>
</dbReference>
<name>A0A1G7N6A6_CHIFI</name>
<protein>
    <submittedName>
        <fullName evidence="2">HD domain-containing protein</fullName>
    </submittedName>
</protein>
<evidence type="ECO:0000313" key="2">
    <source>
        <dbReference type="EMBL" id="SDF68869.1"/>
    </source>
</evidence>
<dbReference type="Proteomes" id="UP000199045">
    <property type="component" value="Unassembled WGS sequence"/>
</dbReference>
<dbReference type="Pfam" id="PF13328">
    <property type="entry name" value="HD_4"/>
    <property type="match status" value="1"/>
</dbReference>
<feature type="domain" description="HD/PDEase" evidence="1">
    <location>
        <begin position="23"/>
        <end position="143"/>
    </location>
</feature>
<dbReference type="GO" id="GO:0008893">
    <property type="term" value="F:guanosine-3',5'-bis(diphosphate) 3'-diphosphatase activity"/>
    <property type="evidence" value="ECO:0007669"/>
    <property type="project" value="TreeGrafter"/>
</dbReference>
<dbReference type="RefSeq" id="WP_089831200.1">
    <property type="nucleotide sequence ID" value="NZ_FNBN01000002.1"/>
</dbReference>
<evidence type="ECO:0000313" key="3">
    <source>
        <dbReference type="Proteomes" id="UP000199045"/>
    </source>
</evidence>
<gene>
    <name evidence="2" type="ORF">SAMN04488121_102661</name>
</gene>
<proteinExistence type="predicted"/>
<reference evidence="2 3" key="1">
    <citation type="submission" date="2016-10" db="EMBL/GenBank/DDBJ databases">
        <authorList>
            <person name="de Groot N.N."/>
        </authorList>
    </citation>
    <scope>NUCLEOTIDE SEQUENCE [LARGE SCALE GENOMIC DNA]</scope>
    <source>
        <strain evidence="2 3">DSM 527</strain>
    </source>
</reference>